<dbReference type="EMBL" id="JBFXLT010000104">
    <property type="protein sequence ID" value="KAL2808751.1"/>
    <property type="molecule type" value="Genomic_DNA"/>
</dbReference>
<name>A0ABR4H016_9EURO</name>
<feature type="region of interest" description="Disordered" evidence="1">
    <location>
        <begin position="164"/>
        <end position="191"/>
    </location>
</feature>
<evidence type="ECO:0000313" key="3">
    <source>
        <dbReference type="Proteomes" id="UP001610334"/>
    </source>
</evidence>
<keyword evidence="3" id="KW-1185">Reference proteome</keyword>
<evidence type="ECO:0000256" key="1">
    <source>
        <dbReference type="SAM" id="MobiDB-lite"/>
    </source>
</evidence>
<reference evidence="2 3" key="1">
    <citation type="submission" date="2024-07" db="EMBL/GenBank/DDBJ databases">
        <title>Section-level genome sequencing and comparative genomics of Aspergillus sections Usti and Cavernicolus.</title>
        <authorList>
            <consortium name="Lawrence Berkeley National Laboratory"/>
            <person name="Nybo J.L."/>
            <person name="Vesth T.C."/>
            <person name="Theobald S."/>
            <person name="Frisvad J.C."/>
            <person name="Larsen T.O."/>
            <person name="Kjaerboelling I."/>
            <person name="Rothschild-Mancinelli K."/>
            <person name="Lyhne E.K."/>
            <person name="Kogle M.E."/>
            <person name="Barry K."/>
            <person name="Clum A."/>
            <person name="Na H."/>
            <person name="Ledsgaard L."/>
            <person name="Lin J."/>
            <person name="Lipzen A."/>
            <person name="Kuo A."/>
            <person name="Riley R."/>
            <person name="Mondo S."/>
            <person name="Labutti K."/>
            <person name="Haridas S."/>
            <person name="Pangalinan J."/>
            <person name="Salamov A.A."/>
            <person name="Simmons B.A."/>
            <person name="Magnuson J.K."/>
            <person name="Chen J."/>
            <person name="Drula E."/>
            <person name="Henrissat B."/>
            <person name="Wiebenga A."/>
            <person name="Lubbers R.J."/>
            <person name="Gomes A.C."/>
            <person name="Makela M.R."/>
            <person name="Stajich J."/>
            <person name="Grigoriev I.V."/>
            <person name="Mortensen U.H."/>
            <person name="De Vries R.P."/>
            <person name="Baker S.E."/>
            <person name="Andersen M.R."/>
        </authorList>
    </citation>
    <scope>NUCLEOTIDE SEQUENCE [LARGE SCALE GENOMIC DNA]</scope>
    <source>
        <strain evidence="2 3">CBS 588.65</strain>
    </source>
</reference>
<accession>A0ABR4H016</accession>
<feature type="compositionally biased region" description="Basic and acidic residues" evidence="1">
    <location>
        <begin position="19"/>
        <end position="31"/>
    </location>
</feature>
<dbReference type="Proteomes" id="UP001610334">
    <property type="component" value="Unassembled WGS sequence"/>
</dbReference>
<feature type="region of interest" description="Disordered" evidence="1">
    <location>
        <begin position="107"/>
        <end position="143"/>
    </location>
</feature>
<comment type="caution">
    <text evidence="2">The sequence shown here is derived from an EMBL/GenBank/DDBJ whole genome shotgun (WGS) entry which is preliminary data.</text>
</comment>
<proteinExistence type="predicted"/>
<evidence type="ECO:0000313" key="2">
    <source>
        <dbReference type="EMBL" id="KAL2808751.1"/>
    </source>
</evidence>
<organism evidence="2 3">
    <name type="scientific">Aspergillus granulosus</name>
    <dbReference type="NCBI Taxonomy" id="176169"/>
    <lineage>
        <taxon>Eukaryota</taxon>
        <taxon>Fungi</taxon>
        <taxon>Dikarya</taxon>
        <taxon>Ascomycota</taxon>
        <taxon>Pezizomycotina</taxon>
        <taxon>Eurotiomycetes</taxon>
        <taxon>Eurotiomycetidae</taxon>
        <taxon>Eurotiales</taxon>
        <taxon>Aspergillaceae</taxon>
        <taxon>Aspergillus</taxon>
        <taxon>Aspergillus subgen. Nidulantes</taxon>
    </lineage>
</organism>
<gene>
    <name evidence="2" type="ORF">BJX63DRAFT_18627</name>
</gene>
<feature type="compositionally biased region" description="Basic and acidic residues" evidence="1">
    <location>
        <begin position="56"/>
        <end position="71"/>
    </location>
</feature>
<feature type="compositionally biased region" description="Basic and acidic residues" evidence="1">
    <location>
        <begin position="78"/>
        <end position="87"/>
    </location>
</feature>
<sequence length="191" mass="21233">MGEREFGLPNPEQPGTLMRKKEAMPVVERRNRTGASNQRRARDEIGGSMGVGSTDPHCDKTARPNGGRDRSCNGLPEKIGDGGDRLKAAGRASVRTGVRIIMRRGSKRIQGEEVEVEDEREHGPSEQPAADGEGGSACRWPQLNRGNETFNFYTDEIQRAREEEDSHSCCWIRPSQQPVSHPPRFLHETTS</sequence>
<protein>
    <submittedName>
        <fullName evidence="2">Uncharacterized protein</fullName>
    </submittedName>
</protein>
<feature type="region of interest" description="Disordered" evidence="1">
    <location>
        <begin position="1"/>
        <end position="88"/>
    </location>
</feature>